<comment type="subcellular location">
    <subcellularLocation>
        <location evidence="1 14">Cell membrane</location>
        <topology evidence="1 14">Multi-pass membrane protein</topology>
    </subcellularLocation>
</comment>
<evidence type="ECO:0000256" key="5">
    <source>
        <dbReference type="ARBA" id="ARBA00022475"/>
    </source>
</evidence>
<evidence type="ECO:0000256" key="14">
    <source>
        <dbReference type="HAMAP-Rule" id="MF_01006"/>
    </source>
</evidence>
<feature type="transmembrane region" description="Helical" evidence="14">
    <location>
        <begin position="215"/>
        <end position="233"/>
    </location>
</feature>
<evidence type="ECO:0000256" key="12">
    <source>
        <dbReference type="ARBA" id="ARBA00032932"/>
    </source>
</evidence>
<comment type="miscellaneous">
    <text evidence="14">Bacitracin is thought to be involved in the inhibition of peptidoglycan synthesis by sequestering undecaprenyl diphosphate, thereby reducing the pool of lipid carrier available.</text>
</comment>
<evidence type="ECO:0000256" key="13">
    <source>
        <dbReference type="ARBA" id="ARBA00047594"/>
    </source>
</evidence>
<dbReference type="GO" id="GO:0009252">
    <property type="term" value="P:peptidoglycan biosynthetic process"/>
    <property type="evidence" value="ECO:0007669"/>
    <property type="project" value="UniProtKB-KW"/>
</dbReference>
<dbReference type="PANTHER" id="PTHR30622">
    <property type="entry name" value="UNDECAPRENYL-DIPHOSPHATASE"/>
    <property type="match status" value="1"/>
</dbReference>
<keyword evidence="14" id="KW-0573">Peptidoglycan synthesis</keyword>
<feature type="transmembrane region" description="Helical" evidence="14">
    <location>
        <begin position="82"/>
        <end position="103"/>
    </location>
</feature>
<accession>A0A7X6DML6</accession>
<evidence type="ECO:0000256" key="11">
    <source>
        <dbReference type="ARBA" id="ARBA00032707"/>
    </source>
</evidence>
<evidence type="ECO:0000256" key="4">
    <source>
        <dbReference type="ARBA" id="ARBA00021581"/>
    </source>
</evidence>
<evidence type="ECO:0000256" key="2">
    <source>
        <dbReference type="ARBA" id="ARBA00010621"/>
    </source>
</evidence>
<keyword evidence="10 14" id="KW-0046">Antibiotic resistance</keyword>
<keyword evidence="9 14" id="KW-0472">Membrane</keyword>
<dbReference type="NCBIfam" id="NF001390">
    <property type="entry name" value="PRK00281.1-4"/>
    <property type="match status" value="1"/>
</dbReference>
<feature type="transmembrane region" description="Helical" evidence="14">
    <location>
        <begin position="109"/>
        <end position="128"/>
    </location>
</feature>
<keyword evidence="14" id="KW-0961">Cell wall biogenesis/degradation</keyword>
<evidence type="ECO:0000256" key="1">
    <source>
        <dbReference type="ARBA" id="ARBA00004651"/>
    </source>
</evidence>
<dbReference type="InterPro" id="IPR003824">
    <property type="entry name" value="UppP"/>
</dbReference>
<reference evidence="15 16" key="1">
    <citation type="journal article" date="2020" name="Nature">
        <title>Bacterial chemolithoautotrophy via manganese oxidation.</title>
        <authorList>
            <person name="Yu H."/>
            <person name="Leadbetter J.R."/>
        </authorList>
    </citation>
    <scope>NUCLEOTIDE SEQUENCE [LARGE SCALE GENOMIC DNA]</scope>
    <source>
        <strain evidence="15 16">Mn-1</strain>
    </source>
</reference>
<dbReference type="GO" id="GO:0008360">
    <property type="term" value="P:regulation of cell shape"/>
    <property type="evidence" value="ECO:0007669"/>
    <property type="project" value="UniProtKB-KW"/>
</dbReference>
<dbReference type="HAMAP" id="MF_01006">
    <property type="entry name" value="Undec_diphosphatase"/>
    <property type="match status" value="1"/>
</dbReference>
<dbReference type="PANTHER" id="PTHR30622:SF3">
    <property type="entry name" value="UNDECAPRENYL-DIPHOSPHATASE"/>
    <property type="match status" value="1"/>
</dbReference>
<feature type="transmembrane region" description="Helical" evidence="14">
    <location>
        <begin position="42"/>
        <end position="61"/>
    </location>
</feature>
<dbReference type="GO" id="GO:0005886">
    <property type="term" value="C:plasma membrane"/>
    <property type="evidence" value="ECO:0007669"/>
    <property type="project" value="UniProtKB-SubCell"/>
</dbReference>
<keyword evidence="5 14" id="KW-1003">Cell membrane</keyword>
<name>A0A7X6DML6_9BACT</name>
<comment type="catalytic activity">
    <reaction evidence="13 14">
        <text>di-trans,octa-cis-undecaprenyl diphosphate + H2O = di-trans,octa-cis-undecaprenyl phosphate + phosphate + H(+)</text>
        <dbReference type="Rhea" id="RHEA:28094"/>
        <dbReference type="ChEBI" id="CHEBI:15377"/>
        <dbReference type="ChEBI" id="CHEBI:15378"/>
        <dbReference type="ChEBI" id="CHEBI:43474"/>
        <dbReference type="ChEBI" id="CHEBI:58405"/>
        <dbReference type="ChEBI" id="CHEBI:60392"/>
        <dbReference type="EC" id="3.6.1.27"/>
    </reaction>
</comment>
<evidence type="ECO:0000256" key="3">
    <source>
        <dbReference type="ARBA" id="ARBA00012374"/>
    </source>
</evidence>
<keyword evidence="7 14" id="KW-0378">Hydrolase</keyword>
<comment type="caution">
    <text evidence="15">The sequence shown here is derived from an EMBL/GenBank/DDBJ whole genome shotgun (WGS) entry which is preliminary data.</text>
</comment>
<dbReference type="NCBIfam" id="TIGR00753">
    <property type="entry name" value="undec_PP_bacA"/>
    <property type="match status" value="1"/>
</dbReference>
<evidence type="ECO:0000256" key="6">
    <source>
        <dbReference type="ARBA" id="ARBA00022692"/>
    </source>
</evidence>
<comment type="similarity">
    <text evidence="2 14">Belongs to the UppP family.</text>
</comment>
<dbReference type="NCBIfam" id="NF001389">
    <property type="entry name" value="PRK00281.1-2"/>
    <property type="match status" value="1"/>
</dbReference>
<dbReference type="Proteomes" id="UP000534783">
    <property type="component" value="Unassembled WGS sequence"/>
</dbReference>
<organism evidence="15 16">
    <name type="scientific">Candidatus Manganitrophus noduliformans</name>
    <dbReference type="NCBI Taxonomy" id="2606439"/>
    <lineage>
        <taxon>Bacteria</taxon>
        <taxon>Pseudomonadati</taxon>
        <taxon>Nitrospirota</taxon>
        <taxon>Nitrospiria</taxon>
        <taxon>Candidatus Troglogloeales</taxon>
        <taxon>Candidatus Manganitrophaceae</taxon>
        <taxon>Candidatus Manganitrophus</taxon>
    </lineage>
</organism>
<dbReference type="EC" id="3.6.1.27" evidence="3 14"/>
<evidence type="ECO:0000313" key="16">
    <source>
        <dbReference type="Proteomes" id="UP000534783"/>
    </source>
</evidence>
<keyword evidence="6 14" id="KW-0812">Transmembrane</keyword>
<dbReference type="GO" id="GO:0050380">
    <property type="term" value="F:undecaprenyl-diphosphatase activity"/>
    <property type="evidence" value="ECO:0007669"/>
    <property type="project" value="UniProtKB-UniRule"/>
</dbReference>
<evidence type="ECO:0000313" key="15">
    <source>
        <dbReference type="EMBL" id="NKE69980.1"/>
    </source>
</evidence>
<comment type="function">
    <text evidence="14">Catalyzes the dephosphorylation of undecaprenyl diphosphate (UPP). Confers resistance to bacitracin.</text>
</comment>
<feature type="transmembrane region" description="Helical" evidence="14">
    <location>
        <begin position="183"/>
        <end position="203"/>
    </location>
</feature>
<evidence type="ECO:0000256" key="7">
    <source>
        <dbReference type="ARBA" id="ARBA00022801"/>
    </source>
</evidence>
<dbReference type="EMBL" id="VTOW01000001">
    <property type="protein sequence ID" value="NKE69980.1"/>
    <property type="molecule type" value="Genomic_DNA"/>
</dbReference>
<feature type="transmembrane region" description="Helical" evidence="14">
    <location>
        <begin position="245"/>
        <end position="263"/>
    </location>
</feature>
<dbReference type="AlphaFoldDB" id="A0A7X6DML6"/>
<dbReference type="GO" id="GO:0071555">
    <property type="term" value="P:cell wall organization"/>
    <property type="evidence" value="ECO:0007669"/>
    <property type="project" value="UniProtKB-KW"/>
</dbReference>
<dbReference type="GO" id="GO:0046677">
    <property type="term" value="P:response to antibiotic"/>
    <property type="evidence" value="ECO:0007669"/>
    <property type="project" value="UniProtKB-UniRule"/>
</dbReference>
<evidence type="ECO:0000256" key="10">
    <source>
        <dbReference type="ARBA" id="ARBA00023251"/>
    </source>
</evidence>
<evidence type="ECO:0000256" key="8">
    <source>
        <dbReference type="ARBA" id="ARBA00022989"/>
    </source>
</evidence>
<sequence>MMDLLNAAILGIVEGVTEFLPVSSTGHLIIAGHLLGFVGDKASTFEVFIQLGAILAVVVLYKERFFHLFDFSRTRGFAGFNGMVLLGLTTVPALLFGFLAHGFIKEHLFNTTTVAIGLGIGGIGILLAERFLPKADKHGLDSLGPKDALLIGLFQCLALWPGISRAGATILGGMIIGTERKTAAEYSFLAAVPVMFAATGYDLLKSRSFLEAADIPFFAMGFVVSFIAAWLAVKTFIQLLSRYTLSPFGWYRIAAAILLLLILG</sequence>
<proteinExistence type="inferred from homology"/>
<protein>
    <recommendedName>
        <fullName evidence="4 14">Undecaprenyl-diphosphatase</fullName>
        <ecNumber evidence="3 14">3.6.1.27</ecNumber>
    </recommendedName>
    <alternativeName>
        <fullName evidence="12 14">Bacitracin resistance protein</fullName>
    </alternativeName>
    <alternativeName>
        <fullName evidence="11 14">Undecaprenyl pyrophosphate phosphatase</fullName>
    </alternativeName>
</protein>
<dbReference type="RefSeq" id="WP_168058254.1">
    <property type="nucleotide sequence ID" value="NZ_VTOW01000001.1"/>
</dbReference>
<keyword evidence="14" id="KW-0133">Cell shape</keyword>
<evidence type="ECO:0000256" key="9">
    <source>
        <dbReference type="ARBA" id="ARBA00023136"/>
    </source>
</evidence>
<dbReference type="Pfam" id="PF02673">
    <property type="entry name" value="BacA"/>
    <property type="match status" value="1"/>
</dbReference>
<keyword evidence="8 14" id="KW-1133">Transmembrane helix</keyword>
<gene>
    <name evidence="14" type="primary">uppP</name>
    <name evidence="15" type="ORF">MNODULE_04385</name>
</gene>
<keyword evidence="16" id="KW-1185">Reference proteome</keyword>